<name>A0A9W4R0K2_PSEHA</name>
<dbReference type="Pfam" id="PF01370">
    <property type="entry name" value="Epimerase"/>
    <property type="match status" value="1"/>
</dbReference>
<dbReference type="EMBL" id="CAMAPB010000038">
    <property type="protein sequence ID" value="CAH9061760.1"/>
    <property type="molecule type" value="Genomic_DNA"/>
</dbReference>
<sequence length="335" mass="37425">MKYLVTGAAGFIGAATCLKLLAANHTVVGIDNLNDYYDVNLKLARLEQFKKHPEFTFVKMDIADRNAMSELFANEQFDRVIHLAAQAGVRYSIENPDAYADSNLVGHLNVLEGCRHNKVKHLVYASSSSVYGLNAKTPFETTDSVDHPVSFYAATKKANELMAHSYSHLYSLPTTGLRFFTVYGPWGRPDMAPYIFTQKILAGDTIDINNNGDMWRDFTYIDDIVEGVVRAAEIVPERDDSWRVETGSPASSSAPFKVYNIGHGSPINLMEFISSIESALGIVAKKNFREMQPGDVYQTYADTQDLFAATGYKPQVGIKEGVAEFITWYKDFYNK</sequence>
<accession>A0A9W4R0K2</accession>
<protein>
    <submittedName>
        <fullName evidence="3">UDP-N-acetylglucosamine 4-epimerase</fullName>
        <ecNumber evidence="3">5.1.3.7</ecNumber>
    </submittedName>
</protein>
<dbReference type="Gene3D" id="3.40.50.720">
    <property type="entry name" value="NAD(P)-binding Rossmann-like Domain"/>
    <property type="match status" value="1"/>
</dbReference>
<dbReference type="EC" id="5.1.3.7" evidence="3"/>
<evidence type="ECO:0000259" key="2">
    <source>
        <dbReference type="Pfam" id="PF01370"/>
    </source>
</evidence>
<keyword evidence="3" id="KW-0413">Isomerase</keyword>
<organism evidence="3 4">
    <name type="scientific">Pseudoalteromonas haloplanktis</name>
    <name type="common">Alteromonas haloplanktis</name>
    <dbReference type="NCBI Taxonomy" id="228"/>
    <lineage>
        <taxon>Bacteria</taxon>
        <taxon>Pseudomonadati</taxon>
        <taxon>Pseudomonadota</taxon>
        <taxon>Gammaproteobacteria</taxon>
        <taxon>Alteromonadales</taxon>
        <taxon>Pseudoalteromonadaceae</taxon>
        <taxon>Pseudoalteromonas</taxon>
    </lineage>
</organism>
<evidence type="ECO:0000313" key="4">
    <source>
        <dbReference type="Proteomes" id="UP001152447"/>
    </source>
</evidence>
<keyword evidence="4" id="KW-1185">Reference proteome</keyword>
<dbReference type="PANTHER" id="PTHR43574">
    <property type="entry name" value="EPIMERASE-RELATED"/>
    <property type="match status" value="1"/>
</dbReference>
<reference evidence="3" key="1">
    <citation type="submission" date="2022-07" db="EMBL/GenBank/DDBJ databases">
        <authorList>
            <person name="Criscuolo A."/>
        </authorList>
    </citation>
    <scope>NUCLEOTIDE SEQUENCE</scope>
    <source>
        <strain evidence="3">CIP103197</strain>
    </source>
</reference>
<dbReference type="GO" id="GO:0003974">
    <property type="term" value="F:UDP-N-acetylglucosamine 4-epimerase activity"/>
    <property type="evidence" value="ECO:0007669"/>
    <property type="project" value="UniProtKB-EC"/>
</dbReference>
<dbReference type="Proteomes" id="UP001152447">
    <property type="component" value="Unassembled WGS sequence"/>
</dbReference>
<feature type="domain" description="NAD-dependent epimerase/dehydratase" evidence="2">
    <location>
        <begin position="4"/>
        <end position="234"/>
    </location>
</feature>
<proteinExistence type="predicted"/>
<dbReference type="InterPro" id="IPR001509">
    <property type="entry name" value="Epimerase_deHydtase"/>
</dbReference>
<dbReference type="RefSeq" id="WP_262976975.1">
    <property type="nucleotide sequence ID" value="NZ_CAMAPB010000038.1"/>
</dbReference>
<gene>
    <name evidence="3" type="primary">wbgU_1</name>
    <name evidence="3" type="ORF">PSEHALCIP103_02560</name>
</gene>
<dbReference type="InterPro" id="IPR036291">
    <property type="entry name" value="NAD(P)-bd_dom_sf"/>
</dbReference>
<dbReference type="SUPFAM" id="SSF51735">
    <property type="entry name" value="NAD(P)-binding Rossmann-fold domains"/>
    <property type="match status" value="1"/>
</dbReference>
<keyword evidence="1" id="KW-0520">NAD</keyword>
<evidence type="ECO:0000256" key="1">
    <source>
        <dbReference type="ARBA" id="ARBA00023027"/>
    </source>
</evidence>
<dbReference type="PRINTS" id="PR01713">
    <property type="entry name" value="NUCEPIMERASE"/>
</dbReference>
<dbReference type="AlphaFoldDB" id="A0A9W4R0K2"/>
<comment type="caution">
    <text evidence="3">The sequence shown here is derived from an EMBL/GenBank/DDBJ whole genome shotgun (WGS) entry which is preliminary data.</text>
</comment>
<evidence type="ECO:0000313" key="3">
    <source>
        <dbReference type="EMBL" id="CAH9061760.1"/>
    </source>
</evidence>
<dbReference type="CDD" id="cd05253">
    <property type="entry name" value="UDP_GE_SDE_e"/>
    <property type="match status" value="1"/>
</dbReference>